<protein>
    <submittedName>
        <fullName evidence="2">Uncharacterized protein</fullName>
    </submittedName>
</protein>
<feature type="compositionally biased region" description="Basic and acidic residues" evidence="1">
    <location>
        <begin position="167"/>
        <end position="177"/>
    </location>
</feature>
<accession>A0A9W8JWE8</accession>
<dbReference type="Proteomes" id="UP001148786">
    <property type="component" value="Unassembled WGS sequence"/>
</dbReference>
<comment type="caution">
    <text evidence="2">The sequence shown here is derived from an EMBL/GenBank/DDBJ whole genome shotgun (WGS) entry which is preliminary data.</text>
</comment>
<sequence>MDDSQIVLTKPFWPRVNALPVCPYSKKSAQHAGIAIRLFPLSEVFVFSLFTVHTRHRRLASRTSRSGLQLEEECEGASGIGWSSDWRVLDTALRTLSAVPIIEYRPIDSRQIAPRVVPPNPDSGGDDLAVLPADTHSGLIPIFNSQAGSYVCVALNDNPITYIESNEDLHASEEETSQKNYGSFRKS</sequence>
<reference evidence="2" key="1">
    <citation type="submission" date="2022-07" db="EMBL/GenBank/DDBJ databases">
        <title>Genome Sequence of Agrocybe chaxingu.</title>
        <authorList>
            <person name="Buettner E."/>
        </authorList>
    </citation>
    <scope>NUCLEOTIDE SEQUENCE</scope>
    <source>
        <strain evidence="2">MP-N11</strain>
    </source>
</reference>
<keyword evidence="3" id="KW-1185">Reference proteome</keyword>
<dbReference type="AlphaFoldDB" id="A0A9W8JWE8"/>
<evidence type="ECO:0000313" key="3">
    <source>
        <dbReference type="Proteomes" id="UP001148786"/>
    </source>
</evidence>
<dbReference type="EMBL" id="JANKHO010002843">
    <property type="protein sequence ID" value="KAJ3488275.1"/>
    <property type="molecule type" value="Genomic_DNA"/>
</dbReference>
<organism evidence="2 3">
    <name type="scientific">Agrocybe chaxingu</name>
    <dbReference type="NCBI Taxonomy" id="84603"/>
    <lineage>
        <taxon>Eukaryota</taxon>
        <taxon>Fungi</taxon>
        <taxon>Dikarya</taxon>
        <taxon>Basidiomycota</taxon>
        <taxon>Agaricomycotina</taxon>
        <taxon>Agaricomycetes</taxon>
        <taxon>Agaricomycetidae</taxon>
        <taxon>Agaricales</taxon>
        <taxon>Agaricineae</taxon>
        <taxon>Strophariaceae</taxon>
        <taxon>Agrocybe</taxon>
    </lineage>
</organism>
<evidence type="ECO:0000313" key="2">
    <source>
        <dbReference type="EMBL" id="KAJ3488275.1"/>
    </source>
</evidence>
<gene>
    <name evidence="2" type="ORF">NLJ89_g11633</name>
</gene>
<proteinExistence type="predicted"/>
<name>A0A9W8JWE8_9AGAR</name>
<feature type="region of interest" description="Disordered" evidence="1">
    <location>
        <begin position="166"/>
        <end position="187"/>
    </location>
</feature>
<evidence type="ECO:0000256" key="1">
    <source>
        <dbReference type="SAM" id="MobiDB-lite"/>
    </source>
</evidence>